<evidence type="ECO:0000256" key="1">
    <source>
        <dbReference type="SAM" id="Phobius"/>
    </source>
</evidence>
<protein>
    <submittedName>
        <fullName evidence="2">Uncharacterized protein</fullName>
    </submittedName>
</protein>
<gene>
    <name evidence="2" type="ORF">B0T14DRAFT_134929</name>
</gene>
<dbReference type="EMBL" id="JAULSU010000002">
    <property type="protein sequence ID" value="KAK0627337.1"/>
    <property type="molecule type" value="Genomic_DNA"/>
</dbReference>
<accession>A0AA40C6U6</accession>
<sequence length="723" mass="77906">MTSGHDIASTALMAEPEGKRLAQQRVTLGQRMGRISTAFLVGGTALILGCVAFLGFLWLSNETNTAWRNIVVSGWVTRSITIMAFALRAVTAGQAAVATSMVASLLLQKGQTKLHSTAAVSIARFTNAGPMALLPHLHKHVGWSIHSLLGTLYIVNIALQLTSTLLLSGVGRGTIVTDETIPSLNYGVTMRSLFSVPREPVGYLLHSKGPVGFPAFAELAEPAQADTGDGIRDTGPSLRAFLPITTQAKREATLGFEGMATMLDTRVVCVRPNMDNLRIFAPSRGHKLNGTIWTDRKMSGLFVAEAAPEAPLEFSCRYALVDKTRFSTDGSDVDPSLIDWDEEWAVRLCNLLPRNGLGRIRSGLRSPLLEDNLYPYLPPKLIVHTTGPPSTWEAAIGEINITRITGSDEWLVAETNIGASVRITLCNTDVIAQDTHITATRPSGSPEPVPLWNSDKFIYNITHILPQLGIIHQGASTAPRDIFTFSSHTRTPLNVSTSFDPITNITTTIPSQDETFPQHTYVTQALMDISDLFSENGEPQNLTLCFYCTHDGDAISFGQQVSPIPAAIFQGALQSTGGNAAVALQAVMTTALGMTYYDLTGRFDKGAEAKVRGLVEVDVPRNGTFAVVVVALLGVHLALVGVAVVWFAKGGEGDLIGASWAAVVGVRGEEVDGVLEEVRVERMRDGEVKRRMVETGQGACLVGIDEEGRLEVRKRIKKGVDAE</sequence>
<feature type="transmembrane region" description="Helical" evidence="1">
    <location>
        <begin position="80"/>
        <end position="107"/>
    </location>
</feature>
<keyword evidence="3" id="KW-1185">Reference proteome</keyword>
<dbReference type="Proteomes" id="UP001175000">
    <property type="component" value="Unassembled WGS sequence"/>
</dbReference>
<keyword evidence="1" id="KW-0812">Transmembrane</keyword>
<dbReference type="AlphaFoldDB" id="A0AA40C6U6"/>
<keyword evidence="1" id="KW-0472">Membrane</keyword>
<feature type="transmembrane region" description="Helical" evidence="1">
    <location>
        <begin position="38"/>
        <end position="60"/>
    </location>
</feature>
<name>A0AA40C6U6_9PEZI</name>
<proteinExistence type="predicted"/>
<evidence type="ECO:0000313" key="2">
    <source>
        <dbReference type="EMBL" id="KAK0627337.1"/>
    </source>
</evidence>
<organism evidence="2 3">
    <name type="scientific">Immersiella caudata</name>
    <dbReference type="NCBI Taxonomy" id="314043"/>
    <lineage>
        <taxon>Eukaryota</taxon>
        <taxon>Fungi</taxon>
        <taxon>Dikarya</taxon>
        <taxon>Ascomycota</taxon>
        <taxon>Pezizomycotina</taxon>
        <taxon>Sordariomycetes</taxon>
        <taxon>Sordariomycetidae</taxon>
        <taxon>Sordariales</taxon>
        <taxon>Lasiosphaeriaceae</taxon>
        <taxon>Immersiella</taxon>
    </lineage>
</organism>
<feature type="transmembrane region" description="Helical" evidence="1">
    <location>
        <begin position="625"/>
        <end position="648"/>
    </location>
</feature>
<keyword evidence="1" id="KW-1133">Transmembrane helix</keyword>
<comment type="caution">
    <text evidence="2">The sequence shown here is derived from an EMBL/GenBank/DDBJ whole genome shotgun (WGS) entry which is preliminary data.</text>
</comment>
<evidence type="ECO:0000313" key="3">
    <source>
        <dbReference type="Proteomes" id="UP001175000"/>
    </source>
</evidence>
<reference evidence="2" key="1">
    <citation type="submission" date="2023-06" db="EMBL/GenBank/DDBJ databases">
        <title>Genome-scale phylogeny and comparative genomics of the fungal order Sordariales.</title>
        <authorList>
            <consortium name="Lawrence Berkeley National Laboratory"/>
            <person name="Hensen N."/>
            <person name="Bonometti L."/>
            <person name="Westerberg I."/>
            <person name="Brannstrom I.O."/>
            <person name="Guillou S."/>
            <person name="Cros-Aarteil S."/>
            <person name="Calhoun S."/>
            <person name="Haridas S."/>
            <person name="Kuo A."/>
            <person name="Mondo S."/>
            <person name="Pangilinan J."/>
            <person name="Riley R."/>
            <person name="Labutti K."/>
            <person name="Andreopoulos B."/>
            <person name="Lipzen A."/>
            <person name="Chen C."/>
            <person name="Yanf M."/>
            <person name="Daum C."/>
            <person name="Ng V."/>
            <person name="Clum A."/>
            <person name="Steindorff A."/>
            <person name="Ohm R."/>
            <person name="Martin F."/>
            <person name="Silar P."/>
            <person name="Natvig D."/>
            <person name="Lalanne C."/>
            <person name="Gautier V."/>
            <person name="Ament-Velasquez S.L."/>
            <person name="Kruys A."/>
            <person name="Hutchinson M.I."/>
            <person name="Powell A.J."/>
            <person name="Barry K."/>
            <person name="Miller A.N."/>
            <person name="Grigoriev I.V."/>
            <person name="Debuchy R."/>
            <person name="Gladieux P."/>
            <person name="Thoren M.H."/>
            <person name="Johannesson H."/>
        </authorList>
    </citation>
    <scope>NUCLEOTIDE SEQUENCE</scope>
    <source>
        <strain evidence="2">CBS 606.72</strain>
    </source>
</reference>
<feature type="transmembrane region" description="Helical" evidence="1">
    <location>
        <begin position="141"/>
        <end position="159"/>
    </location>
</feature>